<organism evidence="2 3">
    <name type="scientific">Mythimna separata</name>
    <name type="common">Oriental armyworm</name>
    <name type="synonym">Pseudaletia separata</name>
    <dbReference type="NCBI Taxonomy" id="271217"/>
    <lineage>
        <taxon>Eukaryota</taxon>
        <taxon>Metazoa</taxon>
        <taxon>Ecdysozoa</taxon>
        <taxon>Arthropoda</taxon>
        <taxon>Hexapoda</taxon>
        <taxon>Insecta</taxon>
        <taxon>Pterygota</taxon>
        <taxon>Neoptera</taxon>
        <taxon>Endopterygota</taxon>
        <taxon>Lepidoptera</taxon>
        <taxon>Glossata</taxon>
        <taxon>Ditrysia</taxon>
        <taxon>Noctuoidea</taxon>
        <taxon>Noctuidae</taxon>
        <taxon>Noctuinae</taxon>
        <taxon>Hadenini</taxon>
        <taxon>Mythimna</taxon>
    </lineage>
</organism>
<reference evidence="2" key="1">
    <citation type="submission" date="2023-03" db="EMBL/GenBank/DDBJ databases">
        <title>Chromosome-level genomes of two armyworms, Mythimna separata and Mythimna loreyi, provide insights into the biosynthesis and reception of sex pheromones.</title>
        <authorList>
            <person name="Zhao H."/>
        </authorList>
    </citation>
    <scope>NUCLEOTIDE SEQUENCE</scope>
    <source>
        <strain evidence="2">BeijingLab</strain>
        <tissue evidence="2">Pupa</tissue>
    </source>
</reference>
<evidence type="ECO:0000256" key="1">
    <source>
        <dbReference type="SAM" id="MobiDB-lite"/>
    </source>
</evidence>
<dbReference type="Pfam" id="PF03564">
    <property type="entry name" value="DUF1759"/>
    <property type="match status" value="1"/>
</dbReference>
<dbReference type="EMBL" id="JARGEI010000016">
    <property type="protein sequence ID" value="KAJ8718105.1"/>
    <property type="molecule type" value="Genomic_DNA"/>
</dbReference>
<gene>
    <name evidence="2" type="ORF">PYW07_006035</name>
</gene>
<comment type="caution">
    <text evidence="2">The sequence shown here is derived from an EMBL/GenBank/DDBJ whole genome shotgun (WGS) entry which is preliminary data.</text>
</comment>
<proteinExistence type="predicted"/>
<accession>A0AAD7YKJ8</accession>
<dbReference type="InterPro" id="IPR005312">
    <property type="entry name" value="DUF1759"/>
</dbReference>
<dbReference type="Proteomes" id="UP001231518">
    <property type="component" value="Chromosome 18"/>
</dbReference>
<evidence type="ECO:0000313" key="3">
    <source>
        <dbReference type="Proteomes" id="UP001231518"/>
    </source>
</evidence>
<sequence>MSTSAVPTDADSTSAHQGVSTARRQDARQGRPLTGRITKLSKERCLAKAKAKVAQAKLDLAEARLALVQSESSDEEDSASTTEAKFYLQGKAKDAVEELLLSADPEDFTTILQAHFRRPELLVQEAYQQLRNLPPLTGSARQLVTFASKISNALVTLQELKCEEHMCDIPVSVLVDKLTLKILTNHDGFQEKMALR</sequence>
<protein>
    <submittedName>
        <fullName evidence="2">Uncharacterized protein</fullName>
    </submittedName>
</protein>
<feature type="compositionally biased region" description="Polar residues" evidence="1">
    <location>
        <begin position="1"/>
        <end position="22"/>
    </location>
</feature>
<name>A0AAD7YKJ8_MYTSE</name>
<evidence type="ECO:0000313" key="2">
    <source>
        <dbReference type="EMBL" id="KAJ8718105.1"/>
    </source>
</evidence>
<feature type="region of interest" description="Disordered" evidence="1">
    <location>
        <begin position="1"/>
        <end position="35"/>
    </location>
</feature>
<keyword evidence="3" id="KW-1185">Reference proteome</keyword>
<dbReference type="AlphaFoldDB" id="A0AAD7YKJ8"/>